<comment type="cofactor">
    <cofactor evidence="1">
        <name>Zn(2+)</name>
        <dbReference type="ChEBI" id="CHEBI:29105"/>
    </cofactor>
</comment>
<evidence type="ECO:0000259" key="8">
    <source>
        <dbReference type="Pfam" id="PF01432"/>
    </source>
</evidence>
<dbReference type="AlphaFoldDB" id="A0A0F9U5K5"/>
<dbReference type="InterPro" id="IPR024079">
    <property type="entry name" value="MetalloPept_cat_dom_sf"/>
</dbReference>
<evidence type="ECO:0000313" key="9">
    <source>
        <dbReference type="EMBL" id="KKN56586.1"/>
    </source>
</evidence>
<sequence>AGPTLPLVSIIATLIFTQPPAFLIKTFNFPFNPRITLILMDSESQDITVSWQGFVDNRQGCIQTPVAFLTCNFSEPLGDKPALFSHDEVTTLFHEFGHGLHHMLTKIHHAGVSGINGVAWDAVELPSQFMENWAWEREALDLISGHFETGEVLPQDLFDKMIAARNFQSAMIMVRQLEFSLFDFRLHLEFNPEQSQQVDKILHEVRDQVAVVKPPKFNRFAHSFSHIFAGGYAAGYYSYKWAEVLSADAFSKFEENGIFDRATGLEFLQSILEQGGSREPMALFIEFRGREPAIDALLRHSGIAA</sequence>
<organism evidence="9">
    <name type="scientific">marine sediment metagenome</name>
    <dbReference type="NCBI Taxonomy" id="412755"/>
    <lineage>
        <taxon>unclassified sequences</taxon>
        <taxon>metagenomes</taxon>
        <taxon>ecological metagenomes</taxon>
    </lineage>
</organism>
<dbReference type="GO" id="GO:0004222">
    <property type="term" value="F:metalloendopeptidase activity"/>
    <property type="evidence" value="ECO:0007669"/>
    <property type="project" value="InterPro"/>
</dbReference>
<dbReference type="GO" id="GO:0046872">
    <property type="term" value="F:metal ion binding"/>
    <property type="evidence" value="ECO:0007669"/>
    <property type="project" value="UniProtKB-KW"/>
</dbReference>
<dbReference type="Gene3D" id="1.10.1370.10">
    <property type="entry name" value="Neurolysin, domain 3"/>
    <property type="match status" value="1"/>
</dbReference>
<accession>A0A0F9U5K5</accession>
<evidence type="ECO:0000256" key="4">
    <source>
        <dbReference type="ARBA" id="ARBA00022723"/>
    </source>
</evidence>
<dbReference type="Gene3D" id="3.40.390.10">
    <property type="entry name" value="Collagenase (Catalytic Domain)"/>
    <property type="match status" value="1"/>
</dbReference>
<evidence type="ECO:0000256" key="6">
    <source>
        <dbReference type="ARBA" id="ARBA00022833"/>
    </source>
</evidence>
<feature type="non-terminal residue" evidence="9">
    <location>
        <position position="1"/>
    </location>
</feature>
<dbReference type="InterPro" id="IPR045090">
    <property type="entry name" value="Pept_M3A_M3B"/>
</dbReference>
<feature type="domain" description="Peptidase M3A/M3B catalytic" evidence="8">
    <location>
        <begin position="59"/>
        <end position="302"/>
    </location>
</feature>
<dbReference type="InterPro" id="IPR001567">
    <property type="entry name" value="Pept_M3A_M3B_dom"/>
</dbReference>
<dbReference type="EMBL" id="LAZR01000837">
    <property type="protein sequence ID" value="KKN56586.1"/>
    <property type="molecule type" value="Genomic_DNA"/>
</dbReference>
<dbReference type="PANTHER" id="PTHR43660">
    <property type="entry name" value="DIPEPTIDYL CARBOXYPEPTIDASE"/>
    <property type="match status" value="1"/>
</dbReference>
<keyword evidence="5" id="KW-0378">Hydrolase</keyword>
<reference evidence="9" key="1">
    <citation type="journal article" date="2015" name="Nature">
        <title>Complex archaea that bridge the gap between prokaryotes and eukaryotes.</title>
        <authorList>
            <person name="Spang A."/>
            <person name="Saw J.H."/>
            <person name="Jorgensen S.L."/>
            <person name="Zaremba-Niedzwiedzka K."/>
            <person name="Martijn J."/>
            <person name="Lind A.E."/>
            <person name="van Eijk R."/>
            <person name="Schleper C."/>
            <person name="Guy L."/>
            <person name="Ettema T.J."/>
        </authorList>
    </citation>
    <scope>NUCLEOTIDE SEQUENCE</scope>
</reference>
<dbReference type="InterPro" id="IPR024077">
    <property type="entry name" value="Neurolysin/TOP_dom2"/>
</dbReference>
<dbReference type="GO" id="GO:0006508">
    <property type="term" value="P:proteolysis"/>
    <property type="evidence" value="ECO:0007669"/>
    <property type="project" value="UniProtKB-KW"/>
</dbReference>
<gene>
    <name evidence="9" type="ORF">LCGC14_0570550</name>
</gene>
<comment type="similarity">
    <text evidence="2">Belongs to the peptidase M3 family.</text>
</comment>
<keyword evidence="4" id="KW-0479">Metal-binding</keyword>
<keyword evidence="6" id="KW-0862">Zinc</keyword>
<proteinExistence type="inferred from homology"/>
<keyword evidence="3" id="KW-0645">Protease</keyword>
<comment type="caution">
    <text evidence="9">The sequence shown here is derived from an EMBL/GenBank/DDBJ whole genome shotgun (WGS) entry which is preliminary data.</text>
</comment>
<evidence type="ECO:0000256" key="7">
    <source>
        <dbReference type="ARBA" id="ARBA00023049"/>
    </source>
</evidence>
<evidence type="ECO:0000256" key="5">
    <source>
        <dbReference type="ARBA" id="ARBA00022801"/>
    </source>
</evidence>
<name>A0A0F9U5K5_9ZZZZ</name>
<dbReference type="SUPFAM" id="SSF55486">
    <property type="entry name" value="Metalloproteases ('zincins'), catalytic domain"/>
    <property type="match status" value="1"/>
</dbReference>
<evidence type="ECO:0000256" key="2">
    <source>
        <dbReference type="ARBA" id="ARBA00006040"/>
    </source>
</evidence>
<evidence type="ECO:0000256" key="1">
    <source>
        <dbReference type="ARBA" id="ARBA00001947"/>
    </source>
</evidence>
<dbReference type="PANTHER" id="PTHR43660:SF1">
    <property type="entry name" value="DIPEPTIDYL CARBOXYPEPTIDASE"/>
    <property type="match status" value="1"/>
</dbReference>
<protein>
    <recommendedName>
        <fullName evidence="8">Peptidase M3A/M3B catalytic domain-containing protein</fullName>
    </recommendedName>
</protein>
<dbReference type="Pfam" id="PF01432">
    <property type="entry name" value="Peptidase_M3"/>
    <property type="match status" value="1"/>
</dbReference>
<keyword evidence="7" id="KW-0482">Metalloprotease</keyword>
<evidence type="ECO:0000256" key="3">
    <source>
        <dbReference type="ARBA" id="ARBA00022670"/>
    </source>
</evidence>